<reference evidence="7 8" key="1">
    <citation type="submission" date="2024-08" db="EMBL/GenBank/DDBJ databases">
        <title>Halobellus sp. MBLA0158 whole genome sequence.</title>
        <authorList>
            <person name="Hwang C.Y."/>
            <person name="Cho E.-S."/>
            <person name="Seo M.-J."/>
        </authorList>
    </citation>
    <scope>NUCLEOTIDE SEQUENCE [LARGE SCALE GENOMIC DNA]</scope>
    <source>
        <strain evidence="7 8">MBLA0158</strain>
    </source>
</reference>
<evidence type="ECO:0000256" key="2">
    <source>
        <dbReference type="ARBA" id="ARBA00022723"/>
    </source>
</evidence>
<proteinExistence type="predicted"/>
<dbReference type="SUPFAM" id="SSF102712">
    <property type="entry name" value="JAB1/MPN domain"/>
    <property type="match status" value="1"/>
</dbReference>
<dbReference type="AlphaFoldDB" id="A0ABD5MAD4"/>
<dbReference type="SMART" id="SM00232">
    <property type="entry name" value="JAB_MPN"/>
    <property type="match status" value="1"/>
</dbReference>
<dbReference type="PROSITE" id="PS50249">
    <property type="entry name" value="MPN"/>
    <property type="match status" value="1"/>
</dbReference>
<gene>
    <name evidence="7" type="ORF">OS889_07620</name>
</gene>
<comment type="caution">
    <text evidence="7">The sequence shown here is derived from an EMBL/GenBank/DDBJ whole genome shotgun (WGS) entry which is preliminary data.</text>
</comment>
<protein>
    <submittedName>
        <fullName evidence="7">Desampylase</fullName>
        <ecNumber evidence="7">3.4.19.15</ecNumber>
    </submittedName>
</protein>
<dbReference type="NCBIfam" id="NF041370">
    <property type="entry name" value="desamp_Halo"/>
    <property type="match status" value="1"/>
</dbReference>
<keyword evidence="8" id="KW-1185">Reference proteome</keyword>
<dbReference type="PANTHER" id="PTHR34858:SF1">
    <property type="entry name" value="CYSO-CYSTEINE PEPTIDASE"/>
    <property type="match status" value="1"/>
</dbReference>
<dbReference type="InterPro" id="IPR053551">
    <property type="entry name" value="Metalloprotease_DSAMP"/>
</dbReference>
<evidence type="ECO:0000313" key="8">
    <source>
        <dbReference type="Proteomes" id="UP001570511"/>
    </source>
</evidence>
<dbReference type="InterPro" id="IPR037518">
    <property type="entry name" value="MPN"/>
</dbReference>
<evidence type="ECO:0000256" key="4">
    <source>
        <dbReference type="ARBA" id="ARBA00022833"/>
    </source>
</evidence>
<accession>A0ABD5MAD4</accession>
<name>A0ABD5MAD4_9EURY</name>
<dbReference type="CDD" id="cd08070">
    <property type="entry name" value="MPN_like"/>
    <property type="match status" value="1"/>
</dbReference>
<dbReference type="InterPro" id="IPR028090">
    <property type="entry name" value="JAB_dom_prok"/>
</dbReference>
<evidence type="ECO:0000256" key="3">
    <source>
        <dbReference type="ARBA" id="ARBA00022801"/>
    </source>
</evidence>
<dbReference type="Proteomes" id="UP001570511">
    <property type="component" value="Unassembled WGS sequence"/>
</dbReference>
<dbReference type="Gene3D" id="3.40.140.10">
    <property type="entry name" value="Cytidine Deaminase, domain 2"/>
    <property type="match status" value="1"/>
</dbReference>
<evidence type="ECO:0000256" key="5">
    <source>
        <dbReference type="ARBA" id="ARBA00023049"/>
    </source>
</evidence>
<keyword evidence="5" id="KW-0482">Metalloprotease</keyword>
<evidence type="ECO:0000259" key="6">
    <source>
        <dbReference type="PROSITE" id="PS50249"/>
    </source>
</evidence>
<dbReference type="GO" id="GO:0046872">
    <property type="term" value="F:metal ion binding"/>
    <property type="evidence" value="ECO:0007669"/>
    <property type="project" value="UniProtKB-KW"/>
</dbReference>
<organism evidence="7 8">
    <name type="scientific">Halobellus rubicundus</name>
    <dbReference type="NCBI Taxonomy" id="2996466"/>
    <lineage>
        <taxon>Archaea</taxon>
        <taxon>Methanobacteriati</taxon>
        <taxon>Methanobacteriota</taxon>
        <taxon>Stenosarchaea group</taxon>
        <taxon>Halobacteria</taxon>
        <taxon>Halobacteriales</taxon>
        <taxon>Haloferacaceae</taxon>
        <taxon>Halobellus</taxon>
    </lineage>
</organism>
<feature type="domain" description="MPN" evidence="6">
    <location>
        <begin position="6"/>
        <end position="130"/>
    </location>
</feature>
<evidence type="ECO:0000256" key="1">
    <source>
        <dbReference type="ARBA" id="ARBA00022670"/>
    </source>
</evidence>
<evidence type="ECO:0000313" key="7">
    <source>
        <dbReference type="EMBL" id="MFA1610867.1"/>
    </source>
</evidence>
<keyword evidence="3 7" id="KW-0378">Hydrolase</keyword>
<dbReference type="Pfam" id="PF14464">
    <property type="entry name" value="Prok-JAB"/>
    <property type="match status" value="1"/>
</dbReference>
<dbReference type="EC" id="3.4.19.15" evidence="7"/>
<dbReference type="RefSeq" id="WP_372388691.1">
    <property type="nucleotide sequence ID" value="NZ_JBGNYA010000001.1"/>
</dbReference>
<sequence length="144" mass="15765">MTGPSLVLARDAYDDIVSQGYDGGDEEICGVLAGEYGDDESVVRDVRRVPNAAETPQIRYAMAPEAQLAAIEGIEDDGLDVVGFYHTHPTGPAHPSDTDVERATWPGYSYAICAFDGYPYLGSWRWTGEAFERETVRLVDDVES</sequence>
<dbReference type="PANTHER" id="PTHR34858">
    <property type="entry name" value="CYSO-CYSTEINE PEPTIDASE"/>
    <property type="match status" value="1"/>
</dbReference>
<keyword evidence="1" id="KW-0645">Protease</keyword>
<dbReference type="InterPro" id="IPR051929">
    <property type="entry name" value="VirAsm_ModProt"/>
</dbReference>
<keyword evidence="2" id="KW-0479">Metal-binding</keyword>
<dbReference type="EMBL" id="JBGNYA010000001">
    <property type="protein sequence ID" value="MFA1610867.1"/>
    <property type="molecule type" value="Genomic_DNA"/>
</dbReference>
<dbReference type="InterPro" id="IPR000555">
    <property type="entry name" value="JAMM/MPN+_dom"/>
</dbReference>
<keyword evidence="4" id="KW-0862">Zinc</keyword>
<dbReference type="GO" id="GO:0008237">
    <property type="term" value="F:metallopeptidase activity"/>
    <property type="evidence" value="ECO:0007669"/>
    <property type="project" value="UniProtKB-KW"/>
</dbReference>
<dbReference type="GO" id="GO:0006508">
    <property type="term" value="P:proteolysis"/>
    <property type="evidence" value="ECO:0007669"/>
    <property type="project" value="UniProtKB-KW"/>
</dbReference>